<evidence type="ECO:0000313" key="6">
    <source>
        <dbReference type="Proteomes" id="UP000219215"/>
    </source>
</evidence>
<dbReference type="PANTHER" id="PTHR34216">
    <property type="match status" value="1"/>
</dbReference>
<dbReference type="Proteomes" id="UP000219215">
    <property type="component" value="Chromosome DPRO"/>
</dbReference>
<dbReference type="EMBL" id="LT907975">
    <property type="protein sequence ID" value="SOB58642.1"/>
    <property type="molecule type" value="Genomic_DNA"/>
</dbReference>
<keyword evidence="1" id="KW-0732">Signal</keyword>
<proteinExistence type="predicted"/>
<dbReference type="CDD" id="cd03801">
    <property type="entry name" value="GT4_PimA-like"/>
    <property type="match status" value="1"/>
</dbReference>
<keyword evidence="6" id="KW-1185">Reference proteome</keyword>
<accession>A0A2C8F9T4</accession>
<dbReference type="InterPro" id="IPR002509">
    <property type="entry name" value="NODB_dom"/>
</dbReference>
<dbReference type="Gene3D" id="3.20.20.370">
    <property type="entry name" value="Glycoside hydrolase/deacetylase"/>
    <property type="match status" value="1"/>
</dbReference>
<dbReference type="InterPro" id="IPR028098">
    <property type="entry name" value="Glyco_trans_4-like_N"/>
</dbReference>
<dbReference type="KEGG" id="pprf:DPRO_1742"/>
<feature type="domain" description="Glycosyltransferase subfamily 4-like N-terminal" evidence="4">
    <location>
        <begin position="330"/>
        <end position="473"/>
    </location>
</feature>
<gene>
    <name evidence="5" type="ORF">DPRO_1742</name>
</gene>
<keyword evidence="5" id="KW-0808">Transferase</keyword>
<reference evidence="6" key="1">
    <citation type="submission" date="2017-09" db="EMBL/GenBank/DDBJ databases">
        <authorList>
            <person name="Regsiter A."/>
            <person name="William W."/>
        </authorList>
    </citation>
    <scope>NUCLEOTIDE SEQUENCE [LARGE SCALE GENOMIC DNA]</scope>
    <source>
        <strain evidence="6">500-1</strain>
    </source>
</reference>
<name>A0A2C8F9T4_9BACT</name>
<dbReference type="InterPro" id="IPR001296">
    <property type="entry name" value="Glyco_trans_1"/>
</dbReference>
<dbReference type="AlphaFoldDB" id="A0A2C8F9T4"/>
<dbReference type="GO" id="GO:0005975">
    <property type="term" value="P:carbohydrate metabolic process"/>
    <property type="evidence" value="ECO:0007669"/>
    <property type="project" value="InterPro"/>
</dbReference>
<dbReference type="OrthoDB" id="9814639at2"/>
<dbReference type="InterPro" id="IPR051398">
    <property type="entry name" value="Polysacch_Deacetylase"/>
</dbReference>
<feature type="domain" description="Glycosyl transferase family 1" evidence="2">
    <location>
        <begin position="487"/>
        <end position="640"/>
    </location>
</feature>
<dbReference type="SUPFAM" id="SSF53756">
    <property type="entry name" value="UDP-Glycosyltransferase/glycogen phosphorylase"/>
    <property type="match status" value="1"/>
</dbReference>
<evidence type="ECO:0000256" key="1">
    <source>
        <dbReference type="ARBA" id="ARBA00022729"/>
    </source>
</evidence>
<dbReference type="CDD" id="cd10918">
    <property type="entry name" value="CE4_NodB_like_5s_6s"/>
    <property type="match status" value="1"/>
</dbReference>
<dbReference type="GO" id="GO:0016810">
    <property type="term" value="F:hydrolase activity, acting on carbon-nitrogen (but not peptide) bonds"/>
    <property type="evidence" value="ECO:0007669"/>
    <property type="project" value="InterPro"/>
</dbReference>
<organism evidence="5 6">
    <name type="scientific">Pseudodesulfovibrio profundus</name>
    <dbReference type="NCBI Taxonomy" id="57320"/>
    <lineage>
        <taxon>Bacteria</taxon>
        <taxon>Pseudomonadati</taxon>
        <taxon>Thermodesulfobacteriota</taxon>
        <taxon>Desulfovibrionia</taxon>
        <taxon>Desulfovibrionales</taxon>
        <taxon>Desulfovibrionaceae</taxon>
    </lineage>
</organism>
<evidence type="ECO:0000259" key="3">
    <source>
        <dbReference type="Pfam" id="PF01522"/>
    </source>
</evidence>
<evidence type="ECO:0000259" key="2">
    <source>
        <dbReference type="Pfam" id="PF00534"/>
    </source>
</evidence>
<dbReference type="Gene3D" id="3.40.50.2000">
    <property type="entry name" value="Glycogen Phosphorylase B"/>
    <property type="match status" value="2"/>
</dbReference>
<dbReference type="Pfam" id="PF13439">
    <property type="entry name" value="Glyco_transf_4"/>
    <property type="match status" value="1"/>
</dbReference>
<sequence length="695" mass="78757">MIRNAIPVFCYHNVSEVDSHSPDLFREHLDAIQDAGYRTISSRELLSVVRGEMKAPRKAVVLTFDDCHISNWLTVVPELEKRDMTGTFFALTDFTVPGAIRTWDDAPGMRIMPDVFRAAHDGDYSQFINESELRAMLDKGMEIFSHGGRHQGTFVDLSPHWAHWVSHTVYPDQSKPWPTFKAGSAYVHDGFWPRISEDGALNFVTRSPEERIRFCREDFRKSFEWIRDLNGYDEQLFCWPWGQFDNDAEGELKKAGFAGAFTLERWVNTKGTDPYRLNRVGVARSKSGKWVQSRLRMYGYDPTARVFFKFYRKKPEVKHVLLATDSKKGSGGSRQLINNAHALTDMGIRCSAILHPESPLVAELEALGVTVHTFDRFKKYMAAGRFLKKIARETHVDVVHTFHNRAYKMGVIARLMGGGFKLFINRGVISRPNDIFFLWTALSNGVICNSMQCADVLRKHRVSEKRLNVVYNAYNGPDFGDPKPRKKRGVRFIYVGNAAQIKGFDVFLKAAARFCESGSAQDVEFVGVGVEKRYMNRFKDVLTPEVEQRLHLTDVIPHADVLEEMRFSDVICVTSRLESFPNTLTEGFNLGLPGLCTDVGGIPEVLHDGLNGYLCASEDADCLAEKMRLLADDPEKRYTMGLVGRAVVRNLLTPALKGRNLMRVYMGEQLNEPLPVAQLTDTLDLPENPYEGSPD</sequence>
<dbReference type="Pfam" id="PF01522">
    <property type="entry name" value="Polysacc_deac_1"/>
    <property type="match status" value="1"/>
</dbReference>
<dbReference type="Pfam" id="PF00534">
    <property type="entry name" value="Glycos_transf_1"/>
    <property type="match status" value="1"/>
</dbReference>
<protein>
    <submittedName>
        <fullName evidence="5">Glycosyl transferase group 1</fullName>
    </submittedName>
</protein>
<dbReference type="InterPro" id="IPR011330">
    <property type="entry name" value="Glyco_hydro/deAcase_b/a-brl"/>
</dbReference>
<feature type="domain" description="NodB homology" evidence="3">
    <location>
        <begin position="54"/>
        <end position="258"/>
    </location>
</feature>
<dbReference type="PANTHER" id="PTHR34216:SF13">
    <property type="entry name" value="XYLANASE_CHITIN DEACETYLASE"/>
    <property type="match status" value="1"/>
</dbReference>
<dbReference type="SUPFAM" id="SSF88713">
    <property type="entry name" value="Glycoside hydrolase/deacetylase"/>
    <property type="match status" value="1"/>
</dbReference>
<evidence type="ECO:0000259" key="4">
    <source>
        <dbReference type="Pfam" id="PF13439"/>
    </source>
</evidence>
<evidence type="ECO:0000313" key="5">
    <source>
        <dbReference type="EMBL" id="SOB58642.1"/>
    </source>
</evidence>
<dbReference type="GO" id="GO:0016757">
    <property type="term" value="F:glycosyltransferase activity"/>
    <property type="evidence" value="ECO:0007669"/>
    <property type="project" value="InterPro"/>
</dbReference>
<dbReference type="RefSeq" id="WP_097011661.1">
    <property type="nucleotide sequence ID" value="NZ_LT907975.1"/>
</dbReference>